<dbReference type="InterPro" id="IPR013785">
    <property type="entry name" value="Aldolase_TIM"/>
</dbReference>
<protein>
    <submittedName>
        <fullName evidence="1">Tryptophan synthase subunit alpha</fullName>
        <ecNumber evidence="1">4.2.1.20</ecNumber>
    </submittedName>
</protein>
<reference evidence="1 2" key="1">
    <citation type="submission" date="2018-06" db="EMBL/GenBank/DDBJ databases">
        <authorList>
            <consortium name="Pathogen Informatics"/>
            <person name="Doyle S."/>
        </authorList>
    </citation>
    <scope>NUCLEOTIDE SEQUENCE [LARGE SCALE GENOMIC DNA]</scope>
    <source>
        <strain evidence="1 2">NCTC10786</strain>
    </source>
</reference>
<dbReference type="EC" id="4.2.1.20" evidence="1"/>
<organism evidence="1 2">
    <name type="scientific">Citrobacter koseri</name>
    <name type="common">Citrobacter diversus</name>
    <dbReference type="NCBI Taxonomy" id="545"/>
    <lineage>
        <taxon>Bacteria</taxon>
        <taxon>Pseudomonadati</taxon>
        <taxon>Pseudomonadota</taxon>
        <taxon>Gammaproteobacteria</taxon>
        <taxon>Enterobacterales</taxon>
        <taxon>Enterobacteriaceae</taxon>
        <taxon>Citrobacter</taxon>
    </lineage>
</organism>
<dbReference type="Gene3D" id="3.20.20.70">
    <property type="entry name" value="Aldolase class I"/>
    <property type="match status" value="1"/>
</dbReference>
<dbReference type="InterPro" id="IPR011060">
    <property type="entry name" value="RibuloseP-bd_barrel"/>
</dbReference>
<dbReference type="SUPFAM" id="SSF51366">
    <property type="entry name" value="Ribulose-phoshate binding barrel"/>
    <property type="match status" value="1"/>
</dbReference>
<gene>
    <name evidence="1" type="primary">trpA_1</name>
    <name evidence="1" type="ORF">NCTC10786_05081</name>
</gene>
<dbReference type="UniPathway" id="UPA00035">
    <property type="reaction ID" value="UER00044"/>
</dbReference>
<dbReference type="AlphaFoldDB" id="A0A2X2WP25"/>
<name>A0A2X2WP25_CITKO</name>
<dbReference type="GO" id="GO:0004834">
    <property type="term" value="F:tryptophan synthase activity"/>
    <property type="evidence" value="ECO:0007669"/>
    <property type="project" value="UniProtKB-EC"/>
</dbReference>
<evidence type="ECO:0000313" key="1">
    <source>
        <dbReference type="EMBL" id="SQB39991.1"/>
    </source>
</evidence>
<evidence type="ECO:0000313" key="2">
    <source>
        <dbReference type="Proteomes" id="UP000251584"/>
    </source>
</evidence>
<accession>A0A2X2WP25</accession>
<dbReference type="Proteomes" id="UP000251584">
    <property type="component" value="Unassembled WGS sequence"/>
</dbReference>
<proteinExistence type="predicted"/>
<sequence length="37" mass="4314">MERYENLFAQLKDRKEGAFVPFVTLGDPSVEPVTEHY</sequence>
<keyword evidence="1" id="KW-0456">Lyase</keyword>
<dbReference type="EMBL" id="UAVY01000008">
    <property type="protein sequence ID" value="SQB39991.1"/>
    <property type="molecule type" value="Genomic_DNA"/>
</dbReference>